<dbReference type="InterPro" id="IPR002104">
    <property type="entry name" value="Integrase_catalytic"/>
</dbReference>
<dbReference type="InterPro" id="IPR011010">
    <property type="entry name" value="DNA_brk_join_enz"/>
</dbReference>
<evidence type="ECO:0000256" key="2">
    <source>
        <dbReference type="ARBA" id="ARBA00023125"/>
    </source>
</evidence>
<evidence type="ECO:0000259" key="4">
    <source>
        <dbReference type="PROSITE" id="PS51898"/>
    </source>
</evidence>
<dbReference type="InterPro" id="IPR010998">
    <property type="entry name" value="Integrase_recombinase_N"/>
</dbReference>
<dbReference type="PANTHER" id="PTHR30349">
    <property type="entry name" value="PHAGE INTEGRASE-RELATED"/>
    <property type="match status" value="1"/>
</dbReference>
<dbReference type="InterPro" id="IPR035386">
    <property type="entry name" value="Arm-DNA-bind_5"/>
</dbReference>
<dbReference type="Pfam" id="PF13102">
    <property type="entry name" value="Phage_int_SAM_5"/>
    <property type="match status" value="1"/>
</dbReference>
<dbReference type="GO" id="GO:0003677">
    <property type="term" value="F:DNA binding"/>
    <property type="evidence" value="ECO:0007669"/>
    <property type="project" value="UniProtKB-KW"/>
</dbReference>
<protein>
    <submittedName>
        <fullName evidence="5">Site-specific recombinase XerD</fullName>
    </submittedName>
</protein>
<proteinExistence type="inferred from homology"/>
<dbReference type="InterPro" id="IPR013762">
    <property type="entry name" value="Integrase-like_cat_sf"/>
</dbReference>
<dbReference type="GO" id="GO:0006310">
    <property type="term" value="P:DNA recombination"/>
    <property type="evidence" value="ECO:0007669"/>
    <property type="project" value="UniProtKB-KW"/>
</dbReference>
<keyword evidence="3" id="KW-0233">DNA recombination</keyword>
<dbReference type="InterPro" id="IPR025269">
    <property type="entry name" value="SAM-like_dom"/>
</dbReference>
<dbReference type="Proteomes" id="UP000198748">
    <property type="component" value="Unassembled WGS sequence"/>
</dbReference>
<feature type="domain" description="Tyr recombinase" evidence="4">
    <location>
        <begin position="237"/>
        <end position="422"/>
    </location>
</feature>
<name>A0A1G7MPL1_9BACT</name>
<dbReference type="AlphaFoldDB" id="A0A1G7MPL1"/>
<dbReference type="PANTHER" id="PTHR30349:SF64">
    <property type="entry name" value="PROPHAGE INTEGRASE INTD-RELATED"/>
    <property type="match status" value="1"/>
</dbReference>
<dbReference type="STRING" id="659014.SAMN04487996_111339"/>
<comment type="similarity">
    <text evidence="1">Belongs to the 'phage' integrase family.</text>
</comment>
<dbReference type="GO" id="GO:0015074">
    <property type="term" value="P:DNA integration"/>
    <property type="evidence" value="ECO:0007669"/>
    <property type="project" value="InterPro"/>
</dbReference>
<dbReference type="Gene3D" id="1.10.150.130">
    <property type="match status" value="1"/>
</dbReference>
<dbReference type="Pfam" id="PF00589">
    <property type="entry name" value="Phage_integrase"/>
    <property type="match status" value="1"/>
</dbReference>
<dbReference type="Gene3D" id="1.10.443.10">
    <property type="entry name" value="Intergrase catalytic core"/>
    <property type="match status" value="1"/>
</dbReference>
<keyword evidence="2" id="KW-0238">DNA-binding</keyword>
<evidence type="ECO:0000256" key="1">
    <source>
        <dbReference type="ARBA" id="ARBA00008857"/>
    </source>
</evidence>
<dbReference type="InterPro" id="IPR050090">
    <property type="entry name" value="Tyrosine_recombinase_XerCD"/>
</dbReference>
<dbReference type="EMBL" id="FNAN01000011">
    <property type="protein sequence ID" value="SDF63732.1"/>
    <property type="molecule type" value="Genomic_DNA"/>
</dbReference>
<keyword evidence="6" id="KW-1185">Reference proteome</keyword>
<dbReference type="CDD" id="cd01185">
    <property type="entry name" value="INTN1_C_like"/>
    <property type="match status" value="1"/>
</dbReference>
<organism evidence="5 6">
    <name type="scientific">Dyadobacter soli</name>
    <dbReference type="NCBI Taxonomy" id="659014"/>
    <lineage>
        <taxon>Bacteria</taxon>
        <taxon>Pseudomonadati</taxon>
        <taxon>Bacteroidota</taxon>
        <taxon>Cytophagia</taxon>
        <taxon>Cytophagales</taxon>
        <taxon>Spirosomataceae</taxon>
        <taxon>Dyadobacter</taxon>
    </lineage>
</organism>
<evidence type="ECO:0000313" key="5">
    <source>
        <dbReference type="EMBL" id="SDF63732.1"/>
    </source>
</evidence>
<dbReference type="Pfam" id="PF17293">
    <property type="entry name" value="Arm-DNA-bind_5"/>
    <property type="match status" value="1"/>
</dbReference>
<dbReference type="PROSITE" id="PS51898">
    <property type="entry name" value="TYR_RECOMBINASE"/>
    <property type="match status" value="1"/>
</dbReference>
<evidence type="ECO:0000313" key="6">
    <source>
        <dbReference type="Proteomes" id="UP000198748"/>
    </source>
</evidence>
<dbReference type="RefSeq" id="WP_090153741.1">
    <property type="nucleotide sequence ID" value="NZ_FNAN01000011.1"/>
</dbReference>
<evidence type="ECO:0000256" key="3">
    <source>
        <dbReference type="ARBA" id="ARBA00023172"/>
    </source>
</evidence>
<reference evidence="6" key="1">
    <citation type="submission" date="2016-10" db="EMBL/GenBank/DDBJ databases">
        <authorList>
            <person name="Varghese N."/>
            <person name="Submissions S."/>
        </authorList>
    </citation>
    <scope>NUCLEOTIDE SEQUENCE [LARGE SCALE GENOMIC DNA]</scope>
    <source>
        <strain evidence="6">DSM 25329</strain>
    </source>
</reference>
<gene>
    <name evidence="5" type="ORF">SAMN04487996_111339</name>
</gene>
<accession>A0A1G7MPL1</accession>
<sequence>MKSNQKLFVLFWLKKSKITTDGTAPVYVRITIDGLSDEISTGLKAPVEHWDIKTKTVLYSAPKAKIINQKIHQVEFDLDRHFLLLQTQHQIVTPQMLKIAFTGKSPSSKKALSQEIQQTLQHSLLEAFNSFIEKFEEQVKQDKRDGGTLRQWKTARRKVAAFLKNRYKVKDIDLKDIEPGFAEDFYDYLTIHCSDTIAEVTAKKHVKRVRQIIKPAVIRKIIASNPLDGFNCSAVENEVQPLEMHQVEAIYRKPLTVKRMIEVRDAFIFQCFTGFAYQDIYDLTTKNIIKVGNKAEPWLIKERGKTKVSQPVPILPIVAELIEKYKNHPVRKVTGRLIPVNSNYRYNVYLKELADVCGVTFDDVTVRKQEFNTHLARHTFAHIMLNNGVPLEDVSRMMGHRSIRTTQRYARVNRARISESVLNVRTKLFTKAGKLRAIK</sequence>
<dbReference type="OrthoDB" id="937349at2"/>
<dbReference type="SUPFAM" id="SSF56349">
    <property type="entry name" value="DNA breaking-rejoining enzymes"/>
    <property type="match status" value="1"/>
</dbReference>